<feature type="coiled-coil region" evidence="1">
    <location>
        <begin position="255"/>
        <end position="285"/>
    </location>
</feature>
<dbReference type="EMBL" id="JAZGSY010000049">
    <property type="protein sequence ID" value="KAL1842254.1"/>
    <property type="molecule type" value="Genomic_DNA"/>
</dbReference>
<dbReference type="Pfam" id="PF19086">
    <property type="entry name" value="Terpene_syn_C_2"/>
    <property type="match status" value="1"/>
</dbReference>
<evidence type="ECO:0000256" key="1">
    <source>
        <dbReference type="SAM" id="Coils"/>
    </source>
</evidence>
<accession>A0ABR3VKB5</accession>
<protein>
    <recommendedName>
        <fullName evidence="4">Nuclear pore protein</fullName>
    </recommendedName>
</protein>
<sequence>MADSMCGPSNAGKNLLNHVDRDRSLHQDRLAGAPQAGLGNTFRSQTQFTNGAEAAFANFQQAGPVMEPAVGPGLDMSAMVPGPRFAPAGPSQRAAVPGVATGNALGQDWVAEFSGMQIGAGNVGPSSASAMRVQAHAATMAPMAARTAPFAAGPMFGAGALGGFRTPAMMNTFAPAAPIKAQADAAVAATAEAAVTAEAEAFDRAFGEYDKLILENDLADWAEKQKAYDAEFAKEQDKWMAEHGPRVQPPTEAEMAKIDADLEQLAEEQDKEREMQQQRANDEALARAAADIVSSVADNTSDKFKKSHFFELMRRISNREVVVAGDAFVDAETGEKVNTSHIDDDEDDGVVAAANGNGTGNGLANGTGAALFPDAPYNILETAAFYNIWLFLWDDAIDGSGDGELSDAEDYCQRSVAFVEHALRCSNHDCFCCQDDKPSTPGAPTKVCASFADVARSIRTLGEGRPDDPVELVGRLREYMEGCVTEYQWRMAGTVPSVEQFYSWRLRTSSVDAFLVLTRILNGITLRYEILESEEVTEMGLSINKLLIQYVLACQGVKYAPLKSGQKDGAFGNLIPITMRELGIDLEGAVNHIVQHIHQCIQDYDRHASAIRATATQQYPDSVDQLDRLIAAYQCIATTVLNFSIHSPRYGLLKYRQPDESFLVEL</sequence>
<dbReference type="Gene3D" id="1.10.600.10">
    <property type="entry name" value="Farnesyl Diphosphate Synthase"/>
    <property type="match status" value="1"/>
</dbReference>
<keyword evidence="3" id="KW-1185">Reference proteome</keyword>
<gene>
    <name evidence="2" type="ORF">VTJ49DRAFT_5732</name>
</gene>
<organism evidence="2 3">
    <name type="scientific">Humicola insolens</name>
    <name type="common">Soft-rot fungus</name>
    <dbReference type="NCBI Taxonomy" id="85995"/>
    <lineage>
        <taxon>Eukaryota</taxon>
        <taxon>Fungi</taxon>
        <taxon>Dikarya</taxon>
        <taxon>Ascomycota</taxon>
        <taxon>Pezizomycotina</taxon>
        <taxon>Sordariomycetes</taxon>
        <taxon>Sordariomycetidae</taxon>
        <taxon>Sordariales</taxon>
        <taxon>Chaetomiaceae</taxon>
        <taxon>Mycothermus</taxon>
    </lineage>
</organism>
<dbReference type="SUPFAM" id="SSF48576">
    <property type="entry name" value="Terpenoid synthases"/>
    <property type="match status" value="1"/>
</dbReference>
<comment type="caution">
    <text evidence="2">The sequence shown here is derived from an EMBL/GenBank/DDBJ whole genome shotgun (WGS) entry which is preliminary data.</text>
</comment>
<evidence type="ECO:0000313" key="2">
    <source>
        <dbReference type="EMBL" id="KAL1842254.1"/>
    </source>
</evidence>
<dbReference type="Proteomes" id="UP001583172">
    <property type="component" value="Unassembled WGS sequence"/>
</dbReference>
<dbReference type="Gene3D" id="6.10.280.230">
    <property type="match status" value="1"/>
</dbReference>
<evidence type="ECO:0008006" key="4">
    <source>
        <dbReference type="Google" id="ProtNLM"/>
    </source>
</evidence>
<keyword evidence="1" id="KW-0175">Coiled coil</keyword>
<dbReference type="InterPro" id="IPR008949">
    <property type="entry name" value="Isoprenoid_synthase_dom_sf"/>
</dbReference>
<reference evidence="2 3" key="1">
    <citation type="journal article" date="2024" name="Commun. Biol.">
        <title>Comparative genomic analysis of thermophilic fungi reveals convergent evolutionary adaptations and gene losses.</title>
        <authorList>
            <person name="Steindorff A.S."/>
            <person name="Aguilar-Pontes M.V."/>
            <person name="Robinson A.J."/>
            <person name="Andreopoulos B."/>
            <person name="LaButti K."/>
            <person name="Kuo A."/>
            <person name="Mondo S."/>
            <person name="Riley R."/>
            <person name="Otillar R."/>
            <person name="Haridas S."/>
            <person name="Lipzen A."/>
            <person name="Grimwood J."/>
            <person name="Schmutz J."/>
            <person name="Clum A."/>
            <person name="Reid I.D."/>
            <person name="Moisan M.C."/>
            <person name="Butler G."/>
            <person name="Nguyen T.T.M."/>
            <person name="Dewar K."/>
            <person name="Conant G."/>
            <person name="Drula E."/>
            <person name="Henrissat B."/>
            <person name="Hansel C."/>
            <person name="Singer S."/>
            <person name="Hutchinson M.I."/>
            <person name="de Vries R.P."/>
            <person name="Natvig D.O."/>
            <person name="Powell A.J."/>
            <person name="Tsang A."/>
            <person name="Grigoriev I.V."/>
        </authorList>
    </citation>
    <scope>NUCLEOTIDE SEQUENCE [LARGE SCALE GENOMIC DNA]</scope>
    <source>
        <strain evidence="2 3">CBS 620.91</strain>
    </source>
</reference>
<proteinExistence type="predicted"/>
<evidence type="ECO:0000313" key="3">
    <source>
        <dbReference type="Proteomes" id="UP001583172"/>
    </source>
</evidence>
<name>A0ABR3VKB5_HUMIN</name>